<feature type="signal peptide" evidence="1">
    <location>
        <begin position="1"/>
        <end position="20"/>
    </location>
</feature>
<evidence type="ECO:0000256" key="1">
    <source>
        <dbReference type="SAM" id="SignalP"/>
    </source>
</evidence>
<keyword evidence="3" id="KW-1185">Reference proteome</keyword>
<accession>A0ABT8TJ37</accession>
<gene>
    <name evidence="2" type="ORF">QWI16_18120</name>
</gene>
<keyword evidence="1" id="KW-0732">Signal</keyword>
<reference evidence="2" key="1">
    <citation type="submission" date="2023-07" db="EMBL/GenBank/DDBJ databases">
        <title>Gilvimarinus algae sp. nov., isolated from the surface of Kelp.</title>
        <authorList>
            <person name="Sun Y.Y."/>
            <person name="Gong Y."/>
            <person name="Du Z.J."/>
        </authorList>
    </citation>
    <scope>NUCLEOTIDE SEQUENCE</scope>
    <source>
        <strain evidence="2">SDUM040014</strain>
    </source>
</reference>
<sequence>MKITKWWVGIICWLCLAALANGAQILTVPSYDSDKIDHDSYYFTRLLTLALDKTRPEFGDYELRQPEVVMVDDRLKAALVQGGVDLLWHTSVSLEDARLQAVPVSLLGELSQYRLLLIRSGEQQRFSSISSLAQLRQLTAGVGAQWPGVRVLESNELPMVTATGYPQLFRMLAAGRFDYFPRGIYQIISEVGMYPELDLAIESDLMLSYPNHIYFFVRKGDDRIAERILLGLERARADGEVDALIDSIPRFRWAREELQRGQRRVIPLQSSPQPVAQ</sequence>
<feature type="chain" id="PRO_5046116406" evidence="1">
    <location>
        <begin position="21"/>
        <end position="277"/>
    </location>
</feature>
<protein>
    <submittedName>
        <fullName evidence="2">Transporter substrate-binding domain-containing protein</fullName>
    </submittedName>
</protein>
<dbReference type="SUPFAM" id="SSF53850">
    <property type="entry name" value="Periplasmic binding protein-like II"/>
    <property type="match status" value="1"/>
</dbReference>
<comment type="caution">
    <text evidence="2">The sequence shown here is derived from an EMBL/GenBank/DDBJ whole genome shotgun (WGS) entry which is preliminary data.</text>
</comment>
<evidence type="ECO:0000313" key="2">
    <source>
        <dbReference type="EMBL" id="MDO3384104.1"/>
    </source>
</evidence>
<organism evidence="2 3">
    <name type="scientific">Gilvimarinus algae</name>
    <dbReference type="NCBI Taxonomy" id="3058037"/>
    <lineage>
        <taxon>Bacteria</taxon>
        <taxon>Pseudomonadati</taxon>
        <taxon>Pseudomonadota</taxon>
        <taxon>Gammaproteobacteria</taxon>
        <taxon>Cellvibrionales</taxon>
        <taxon>Cellvibrionaceae</taxon>
        <taxon>Gilvimarinus</taxon>
    </lineage>
</organism>
<dbReference type="Proteomes" id="UP001168380">
    <property type="component" value="Unassembled WGS sequence"/>
</dbReference>
<evidence type="ECO:0000313" key="3">
    <source>
        <dbReference type="Proteomes" id="UP001168380"/>
    </source>
</evidence>
<dbReference type="Gene3D" id="3.40.190.10">
    <property type="entry name" value="Periplasmic binding protein-like II"/>
    <property type="match status" value="2"/>
</dbReference>
<name>A0ABT8TJ37_9GAMM</name>
<proteinExistence type="predicted"/>
<dbReference type="EMBL" id="JAULRT010000062">
    <property type="protein sequence ID" value="MDO3384104.1"/>
    <property type="molecule type" value="Genomic_DNA"/>
</dbReference>
<dbReference type="RefSeq" id="WP_302715380.1">
    <property type="nucleotide sequence ID" value="NZ_JAULRT010000062.1"/>
</dbReference>